<keyword evidence="1" id="KW-0472">Membrane</keyword>
<dbReference type="AlphaFoldDB" id="A0A0R2CQG4"/>
<protein>
    <recommendedName>
        <fullName evidence="4">YggT family protein</fullName>
    </recommendedName>
</protein>
<comment type="caution">
    <text evidence="2">The sequence shown here is derived from an EMBL/GenBank/DDBJ whole genome shotgun (WGS) entry which is preliminary data.</text>
</comment>
<sequence length="83" mass="9061">MWLLTNAIDIYILAIIVYALLSWFPGGLNSGLGRFLGSIVEPFEQLFSFAMVGMVSFAPIVAVVVLSFVQTGIRYVGNLLVGY</sequence>
<reference evidence="2 3" key="1">
    <citation type="journal article" date="2015" name="Genome Announc.">
        <title>Expanding the biotechnology potential of lactobacilli through comparative genomics of 213 strains and associated genera.</title>
        <authorList>
            <person name="Sun Z."/>
            <person name="Harris H.M."/>
            <person name="McCann A."/>
            <person name="Guo C."/>
            <person name="Argimon S."/>
            <person name="Zhang W."/>
            <person name="Yang X."/>
            <person name="Jeffery I.B."/>
            <person name="Cooney J.C."/>
            <person name="Kagawa T.F."/>
            <person name="Liu W."/>
            <person name="Song Y."/>
            <person name="Salvetti E."/>
            <person name="Wrobel A."/>
            <person name="Rasinkangas P."/>
            <person name="Parkhill J."/>
            <person name="Rea M.C."/>
            <person name="O'Sullivan O."/>
            <person name="Ritari J."/>
            <person name="Douillard F.P."/>
            <person name="Paul Ross R."/>
            <person name="Yang R."/>
            <person name="Briner A.E."/>
            <person name="Felis G.E."/>
            <person name="de Vos W.M."/>
            <person name="Barrangou R."/>
            <person name="Klaenhammer T.R."/>
            <person name="Caufield P.W."/>
            <person name="Cui Y."/>
            <person name="Zhang H."/>
            <person name="O'Toole P.W."/>
        </authorList>
    </citation>
    <scope>NUCLEOTIDE SEQUENCE [LARGE SCALE GENOMIC DNA]</scope>
    <source>
        <strain evidence="2 3">DSM 24302</strain>
    </source>
</reference>
<gene>
    <name evidence="2" type="ORF">FC56_GL000059</name>
</gene>
<dbReference type="PATRIC" id="fig|1423802.4.peg.60"/>
<dbReference type="Pfam" id="PF02325">
    <property type="entry name" value="CCB3_YggT"/>
    <property type="match status" value="1"/>
</dbReference>
<dbReference type="GO" id="GO:0016020">
    <property type="term" value="C:membrane"/>
    <property type="evidence" value="ECO:0007669"/>
    <property type="project" value="InterPro"/>
</dbReference>
<evidence type="ECO:0000313" key="2">
    <source>
        <dbReference type="EMBL" id="KRM94079.1"/>
    </source>
</evidence>
<keyword evidence="1" id="KW-0812">Transmembrane</keyword>
<dbReference type="InterPro" id="IPR003425">
    <property type="entry name" value="CCB3/YggT"/>
</dbReference>
<proteinExistence type="predicted"/>
<evidence type="ECO:0008006" key="4">
    <source>
        <dbReference type="Google" id="ProtNLM"/>
    </source>
</evidence>
<feature type="transmembrane region" description="Helical" evidence="1">
    <location>
        <begin position="7"/>
        <end position="26"/>
    </location>
</feature>
<feature type="transmembrane region" description="Helical" evidence="1">
    <location>
        <begin position="46"/>
        <end position="69"/>
    </location>
</feature>
<dbReference type="EMBL" id="AYZR01000007">
    <property type="protein sequence ID" value="KRM94079.1"/>
    <property type="molecule type" value="Genomic_DNA"/>
</dbReference>
<organism evidence="2 3">
    <name type="scientific">Lentilactobacillus senioris DSM 24302 = JCM 17472</name>
    <dbReference type="NCBI Taxonomy" id="1423802"/>
    <lineage>
        <taxon>Bacteria</taxon>
        <taxon>Bacillati</taxon>
        <taxon>Bacillota</taxon>
        <taxon>Bacilli</taxon>
        <taxon>Lactobacillales</taxon>
        <taxon>Lactobacillaceae</taxon>
        <taxon>Lentilactobacillus</taxon>
    </lineage>
</organism>
<accession>A0A0R2CQG4</accession>
<keyword evidence="3" id="KW-1185">Reference proteome</keyword>
<dbReference type="STRING" id="1423802.FC56_GL000059"/>
<keyword evidence="1" id="KW-1133">Transmembrane helix</keyword>
<name>A0A0R2CQG4_9LACO</name>
<dbReference type="Proteomes" id="UP000051256">
    <property type="component" value="Unassembled WGS sequence"/>
</dbReference>
<evidence type="ECO:0000313" key="3">
    <source>
        <dbReference type="Proteomes" id="UP000051256"/>
    </source>
</evidence>
<evidence type="ECO:0000256" key="1">
    <source>
        <dbReference type="SAM" id="Phobius"/>
    </source>
</evidence>